<accession>A0A671F2C1</accession>
<name>A0A671F2C1_RHIFE</name>
<feature type="compositionally biased region" description="Basic and acidic residues" evidence="1">
    <location>
        <begin position="367"/>
        <end position="377"/>
    </location>
</feature>
<dbReference type="Proteomes" id="UP000472240">
    <property type="component" value="Chromosome 9"/>
</dbReference>
<protein>
    <recommendedName>
        <fullName evidence="4">IQ motif containing C</fullName>
    </recommendedName>
</protein>
<dbReference type="GeneTree" id="ENSGT00390000017195"/>
<reference evidence="3" key="3">
    <citation type="submission" date="2018-12" db="EMBL/GenBank/DDBJ databases">
        <title>G10K-VGP greater horseshoe bat female genome, primary haplotype.</title>
        <authorList>
            <person name="Teeling E."/>
            <person name="Myers G."/>
            <person name="Vernes S."/>
            <person name="Pippel M."/>
            <person name="Winkler S."/>
            <person name="Fedrigo O."/>
            <person name="Rhie A."/>
            <person name="Koren S."/>
            <person name="Phillippy A."/>
            <person name="Lewin H."/>
            <person name="Damas J."/>
            <person name="Howe K."/>
            <person name="Mountcastle J."/>
            <person name="Jarvis E.D."/>
        </authorList>
    </citation>
    <scope>NUCLEOTIDE SEQUENCE [LARGE SCALE GENOMIC DNA]</scope>
</reference>
<feature type="region of interest" description="Disordered" evidence="1">
    <location>
        <begin position="448"/>
        <end position="543"/>
    </location>
</feature>
<reference evidence="2" key="5">
    <citation type="submission" date="2025-09" db="UniProtKB">
        <authorList>
            <consortium name="Ensembl"/>
        </authorList>
    </citation>
    <scope>IDENTIFICATION</scope>
</reference>
<organism evidence="2 3">
    <name type="scientific">Rhinolophus ferrumequinum</name>
    <name type="common">Greater horseshoe bat</name>
    <dbReference type="NCBI Taxonomy" id="59479"/>
    <lineage>
        <taxon>Eukaryota</taxon>
        <taxon>Metazoa</taxon>
        <taxon>Chordata</taxon>
        <taxon>Craniata</taxon>
        <taxon>Vertebrata</taxon>
        <taxon>Euteleostomi</taxon>
        <taxon>Mammalia</taxon>
        <taxon>Eutheria</taxon>
        <taxon>Laurasiatheria</taxon>
        <taxon>Chiroptera</taxon>
        <taxon>Yinpterochiroptera</taxon>
        <taxon>Rhinolophoidea</taxon>
        <taxon>Rhinolophidae</taxon>
        <taxon>Rhinolophinae</taxon>
        <taxon>Rhinolophus</taxon>
    </lineage>
</organism>
<feature type="region of interest" description="Disordered" evidence="1">
    <location>
        <begin position="599"/>
        <end position="620"/>
    </location>
</feature>
<evidence type="ECO:0000313" key="3">
    <source>
        <dbReference type="Proteomes" id="UP000472240"/>
    </source>
</evidence>
<dbReference type="Ensembl" id="ENSRFET00010021465.1">
    <property type="protein sequence ID" value="ENSRFEP00010019721.1"/>
    <property type="gene ID" value="ENSRFEG00010013228.1"/>
</dbReference>
<feature type="region of interest" description="Disordered" evidence="1">
    <location>
        <begin position="146"/>
        <end position="212"/>
    </location>
</feature>
<feature type="compositionally biased region" description="Polar residues" evidence="1">
    <location>
        <begin position="475"/>
        <end position="488"/>
    </location>
</feature>
<dbReference type="PANTHER" id="PTHR16049:SF8">
    <property type="entry name" value="IQ DOMAIN-CONTAINING PROTEIN C"/>
    <property type="match status" value="1"/>
</dbReference>
<dbReference type="FunCoup" id="A0A671F2C1">
    <property type="interactions" value="1163"/>
</dbReference>
<dbReference type="InterPro" id="IPR042506">
    <property type="entry name" value="IQCC"/>
</dbReference>
<dbReference type="PANTHER" id="PTHR16049">
    <property type="entry name" value="IQ DOMAIN-CONTAINING PROTEIN C"/>
    <property type="match status" value="1"/>
</dbReference>
<dbReference type="AlphaFoldDB" id="A0A671F2C1"/>
<reference evidence="2 3" key="2">
    <citation type="journal article" date="2018" name="Annu Rev Anim Biosci">
        <title>Bat Biology, Genomes, and the Bat1K Project: To Generate Chromosome-Level Genomes for All Living Bat Species.</title>
        <authorList>
            <person name="Teeling E.C."/>
            <person name="Vernes S.C."/>
            <person name="Davalos L.M."/>
            <person name="Ray D.A."/>
            <person name="Gilbert M.T.P."/>
            <person name="Myers E."/>
        </authorList>
    </citation>
    <scope>NUCLEOTIDE SEQUENCE</scope>
</reference>
<dbReference type="InParanoid" id="A0A671F2C1"/>
<evidence type="ECO:0008006" key="4">
    <source>
        <dbReference type="Google" id="ProtNLM"/>
    </source>
</evidence>
<evidence type="ECO:0000256" key="1">
    <source>
        <dbReference type="SAM" id="MobiDB-lite"/>
    </source>
</evidence>
<reference evidence="2" key="4">
    <citation type="submission" date="2025-08" db="UniProtKB">
        <authorList>
            <consortium name="Ensembl"/>
        </authorList>
    </citation>
    <scope>IDENTIFICATION</scope>
</reference>
<keyword evidence="3" id="KW-1185">Reference proteome</keyword>
<feature type="region of interest" description="Disordered" evidence="1">
    <location>
        <begin position="641"/>
        <end position="711"/>
    </location>
</feature>
<dbReference type="InterPro" id="IPR000048">
    <property type="entry name" value="IQ_motif_EF-hand-BS"/>
</dbReference>
<feature type="region of interest" description="Disordered" evidence="1">
    <location>
        <begin position="353"/>
        <end position="392"/>
    </location>
</feature>
<sequence length="711" mass="80280">MISTQADCRPSTCAVQGRNAPLSSWSTCGRCRRSWPGFTSAWTCVGRKKKRRRKRMGSLRDCLRSRRRQWLTATWTSCLAIWKILVILYRSCTWRRTQSLRSSQLCRCRTQAQTAPSYSLQTVTFYGLGLVFRGPPGAKGRGALGGIKPQRKKTAPCPPSPPCAFTRQGRPSPRGYIPGQHTFGLGGPARALGNPGWGSGSELEAGARTRPARERGTVAVDTVGRGLRAARTSDALRRRRQARRAVGTRMEPEQLVRKMSVLQACVRGFLVRRQFQSLRAEYEAIVQEIEGDLGTLQWTEGWIPRPRFLPQKANSHRTWKAGERIPKSEQELWSCFPCKEPDREVIQEEMMLKKSGESSANSGSLPCRDDSPWFQDKRNRKPRKPSQEETRAMSRMEIPEAAGPGLPLSQTELQELQYCRSHLAMELLWLQQAINSRKEYLILKQTLRSPEASQTRDEPSMSPDHGSQACERAGSQRNPPLENQSYRTTAEPDHVDNSFWRLKSQPSKSPERLATTDKTTAGTKYRDPCYRRAAPQLPTPSDKQAIENRLTKEPDCGEQTFEGTCLQLTQLLEDRTPKVLKSRSNCSTQARIQLPALCEDKCPKGPDHKEPDCQRTRPQELGLSEDHVIWDRTLAEHGGLDLWKTKAPKGQTPSGESSGDRASNEYRHERWKNQRTGPWRPRPPDKLSSTGSDPTGEDHWKGRLWKAGPPG</sequence>
<evidence type="ECO:0000313" key="2">
    <source>
        <dbReference type="Ensembl" id="ENSRFEP00010019721.1"/>
    </source>
</evidence>
<proteinExistence type="predicted"/>
<dbReference type="PROSITE" id="PS50096">
    <property type="entry name" value="IQ"/>
    <property type="match status" value="1"/>
</dbReference>
<gene>
    <name evidence="2" type="primary">DCDC2B</name>
</gene>
<feature type="compositionally biased region" description="Basic and acidic residues" evidence="1">
    <location>
        <begin position="658"/>
        <end position="672"/>
    </location>
</feature>
<dbReference type="SMART" id="SM00015">
    <property type="entry name" value="IQ"/>
    <property type="match status" value="1"/>
</dbReference>
<reference evidence="2 3" key="1">
    <citation type="journal article" date="2015" name="Annu Rev Anim Biosci">
        <title>The Genome 10K Project: a way forward.</title>
        <authorList>
            <person name="Koepfli K.P."/>
            <person name="Paten B."/>
            <person name="O'Brien S.J."/>
            <person name="Koepfli K.P."/>
            <person name="Paten B."/>
            <person name="Antunes A."/>
            <person name="Belov K."/>
            <person name="Bustamante C."/>
            <person name="Castoe T.A."/>
            <person name="Clawson H."/>
            <person name="Crawford A.J."/>
            <person name="Diekhans M."/>
            <person name="Distel D."/>
            <person name="Durbin R."/>
            <person name="Earl D."/>
            <person name="Fujita M.K."/>
            <person name="Gamble T."/>
            <person name="Georges A."/>
            <person name="Gemmell N."/>
            <person name="Gilbert M.T."/>
            <person name="Graves J.M."/>
            <person name="Green R.E."/>
            <person name="Hickey G."/>
            <person name="Jarvis E.D."/>
            <person name="Johnson W."/>
            <person name="Komissarov A."/>
            <person name="Korf I."/>
            <person name="Kuhn R."/>
            <person name="Larkin D.M."/>
            <person name="Lewin H."/>
            <person name="Lopez J.V."/>
            <person name="Ma J."/>
            <person name="Marques-Bonet T."/>
            <person name="Miller W."/>
            <person name="Murphy R."/>
            <person name="Pevzner P."/>
            <person name="Shapiro B."/>
            <person name="Steiner C."/>
            <person name="Tamazian G."/>
            <person name="Venkatesh B."/>
            <person name="Wang J."/>
            <person name="Wayne R."/>
            <person name="Wiley E."/>
            <person name="Yang H."/>
            <person name="Zhang G."/>
            <person name="Haussler D."/>
            <person name="Ryder O."/>
            <person name="O'Brien S.J."/>
        </authorList>
    </citation>
    <scope>NUCLEOTIDE SEQUENCE</scope>
</reference>